<feature type="transmembrane region" description="Helical" evidence="1">
    <location>
        <begin position="138"/>
        <end position="160"/>
    </location>
</feature>
<comment type="caution">
    <text evidence="2">The sequence shown here is derived from an EMBL/GenBank/DDBJ whole genome shotgun (WGS) entry which is preliminary data.</text>
</comment>
<keyword evidence="1" id="KW-0812">Transmembrane</keyword>
<accession>A0A6G0TTB3</accession>
<evidence type="ECO:0000313" key="3">
    <source>
        <dbReference type="Proteomes" id="UP000475862"/>
    </source>
</evidence>
<gene>
    <name evidence="2" type="ORF">AGLY_005574</name>
</gene>
<evidence type="ECO:0000256" key="1">
    <source>
        <dbReference type="SAM" id="Phobius"/>
    </source>
</evidence>
<feature type="transmembrane region" description="Helical" evidence="1">
    <location>
        <begin position="12"/>
        <end position="34"/>
    </location>
</feature>
<keyword evidence="1" id="KW-0472">Membrane</keyword>
<feature type="transmembrane region" description="Helical" evidence="1">
    <location>
        <begin position="71"/>
        <end position="89"/>
    </location>
</feature>
<feature type="transmembrane region" description="Helical" evidence="1">
    <location>
        <begin position="198"/>
        <end position="216"/>
    </location>
</feature>
<reference evidence="2 3" key="1">
    <citation type="submission" date="2019-08" db="EMBL/GenBank/DDBJ databases">
        <title>The genome of the soybean aphid Biotype 1, its phylome, world population structure and adaptation to the North American continent.</title>
        <authorList>
            <person name="Giordano R."/>
            <person name="Donthu R.K."/>
            <person name="Hernandez A.G."/>
            <person name="Wright C.L."/>
            <person name="Zimin A.V."/>
        </authorList>
    </citation>
    <scope>NUCLEOTIDE SEQUENCE [LARGE SCALE GENOMIC DNA]</scope>
    <source>
        <tissue evidence="2">Whole aphids</tissue>
    </source>
</reference>
<keyword evidence="3" id="KW-1185">Reference proteome</keyword>
<keyword evidence="1" id="KW-1133">Transmembrane helix</keyword>
<proteinExistence type="predicted"/>
<feature type="transmembrane region" description="Helical" evidence="1">
    <location>
        <begin position="109"/>
        <end position="126"/>
    </location>
</feature>
<protein>
    <submittedName>
        <fullName evidence="2">Uncharacterized protein</fullName>
    </submittedName>
</protein>
<name>A0A6G0TTB3_APHGL</name>
<dbReference type="EMBL" id="VYZN01000016">
    <property type="protein sequence ID" value="KAE9538475.1"/>
    <property type="molecule type" value="Genomic_DNA"/>
</dbReference>
<dbReference type="Proteomes" id="UP000475862">
    <property type="component" value="Unassembled WGS sequence"/>
</dbReference>
<evidence type="ECO:0000313" key="2">
    <source>
        <dbReference type="EMBL" id="KAE9538475.1"/>
    </source>
</evidence>
<organism evidence="2 3">
    <name type="scientific">Aphis glycines</name>
    <name type="common">Soybean aphid</name>
    <dbReference type="NCBI Taxonomy" id="307491"/>
    <lineage>
        <taxon>Eukaryota</taxon>
        <taxon>Metazoa</taxon>
        <taxon>Ecdysozoa</taxon>
        <taxon>Arthropoda</taxon>
        <taxon>Hexapoda</taxon>
        <taxon>Insecta</taxon>
        <taxon>Pterygota</taxon>
        <taxon>Neoptera</taxon>
        <taxon>Paraneoptera</taxon>
        <taxon>Hemiptera</taxon>
        <taxon>Sternorrhyncha</taxon>
        <taxon>Aphidomorpha</taxon>
        <taxon>Aphidoidea</taxon>
        <taxon>Aphididae</taxon>
        <taxon>Aphidini</taxon>
        <taxon>Aphis</taxon>
        <taxon>Aphis</taxon>
    </lineage>
</organism>
<dbReference type="AlphaFoldDB" id="A0A6G0TTB3"/>
<sequence>MFSVQFCKNKWSNYIVYSYSHFINFNLLFLHVLFPIDAIFNNYKDLHFCLGDIIMFFVLKKKKKLKKSRVLDCENCLFLSCVPFAFILYKVILLNKCLYDINHHDPSKLNYIIYLFVYNIYYYSTATRELYVLVLKRFLTCFVYFFFFALGHIMLCNIRLRYLAQTLTIYLDKTRCNIMFIDVHLLFVKEKFFVFKHFFPFIFMKLYTYIYNIYIYDYMNT</sequence>